<dbReference type="GO" id="GO:0055088">
    <property type="term" value="P:lipid homeostasis"/>
    <property type="evidence" value="ECO:0007669"/>
    <property type="project" value="TreeGrafter"/>
</dbReference>
<evidence type="ECO:0000256" key="8">
    <source>
        <dbReference type="ARBA" id="ARBA00023002"/>
    </source>
</evidence>
<dbReference type="FunFam" id="1.20.140.10:FF:000007">
    <property type="entry name" value="Acyl-coenzyme A oxidase"/>
    <property type="match status" value="1"/>
</dbReference>
<evidence type="ECO:0000256" key="4">
    <source>
        <dbReference type="ARBA" id="ARBA00012870"/>
    </source>
</evidence>
<dbReference type="Proteomes" id="UP000660262">
    <property type="component" value="Unassembled WGS sequence"/>
</dbReference>
<dbReference type="InterPro" id="IPR036250">
    <property type="entry name" value="AcylCo_DH-like_C"/>
</dbReference>
<dbReference type="GO" id="GO:0033540">
    <property type="term" value="P:fatty acid beta-oxidation using acyl-CoA oxidase"/>
    <property type="evidence" value="ECO:0007669"/>
    <property type="project" value="TreeGrafter"/>
</dbReference>
<feature type="domain" description="Acyl-CoA oxidase C-alpha1" evidence="13">
    <location>
        <begin position="708"/>
        <end position="780"/>
    </location>
</feature>
<comment type="catalytic activity">
    <reaction evidence="1">
        <text>a 2,3-saturated acyl-CoA + O2 = a (2E)-enoyl-CoA + H2O2</text>
        <dbReference type="Rhea" id="RHEA:38959"/>
        <dbReference type="ChEBI" id="CHEBI:15379"/>
        <dbReference type="ChEBI" id="CHEBI:16240"/>
        <dbReference type="ChEBI" id="CHEBI:58856"/>
        <dbReference type="ChEBI" id="CHEBI:65111"/>
        <dbReference type="EC" id="1.3.3.6"/>
    </reaction>
</comment>
<keyword evidence="5" id="KW-0285">Flavoprotein</keyword>
<dbReference type="GO" id="GO:0005504">
    <property type="term" value="F:fatty acid binding"/>
    <property type="evidence" value="ECO:0007669"/>
    <property type="project" value="TreeGrafter"/>
</dbReference>
<comment type="caution">
    <text evidence="14">The sequence shown here is derived from an EMBL/GenBank/DDBJ whole genome shotgun (WGS) entry which is preliminary data.</text>
</comment>
<evidence type="ECO:0000256" key="5">
    <source>
        <dbReference type="ARBA" id="ARBA00022630"/>
    </source>
</evidence>
<feature type="compositionally biased region" description="Low complexity" evidence="10">
    <location>
        <begin position="38"/>
        <end position="77"/>
    </location>
</feature>
<feature type="region of interest" description="Disordered" evidence="10">
    <location>
        <begin position="1"/>
        <end position="83"/>
    </location>
</feature>
<feature type="compositionally biased region" description="Low complexity" evidence="10">
    <location>
        <begin position="661"/>
        <end position="681"/>
    </location>
</feature>
<organism evidence="14 15">
    <name type="scientific">Pycnococcus provasolii</name>
    <dbReference type="NCBI Taxonomy" id="41880"/>
    <lineage>
        <taxon>Eukaryota</taxon>
        <taxon>Viridiplantae</taxon>
        <taxon>Chlorophyta</taxon>
        <taxon>Pseudoscourfieldiophyceae</taxon>
        <taxon>Pseudoscourfieldiales</taxon>
        <taxon>Pycnococcaceae</taxon>
        <taxon>Pycnococcus</taxon>
    </lineage>
</organism>
<dbReference type="Gene3D" id="2.40.110.10">
    <property type="entry name" value="Butyryl-CoA Dehydrogenase, subunit A, domain 2"/>
    <property type="match status" value="1"/>
</dbReference>
<evidence type="ECO:0000256" key="2">
    <source>
        <dbReference type="ARBA" id="ARBA00001974"/>
    </source>
</evidence>
<dbReference type="InterPro" id="IPR012258">
    <property type="entry name" value="Acyl-CoA_oxidase"/>
</dbReference>
<keyword evidence="7" id="KW-0276">Fatty acid metabolism</keyword>
<proteinExistence type="inferred from homology"/>
<dbReference type="SUPFAM" id="SSF47203">
    <property type="entry name" value="Acyl-CoA dehydrogenase C-terminal domain-like"/>
    <property type="match status" value="4"/>
</dbReference>
<dbReference type="PANTHER" id="PTHR10909">
    <property type="entry name" value="ELECTRON TRANSPORT OXIDOREDUCTASE"/>
    <property type="match status" value="1"/>
</dbReference>
<feature type="compositionally biased region" description="Low complexity" evidence="10">
    <location>
        <begin position="124"/>
        <end position="136"/>
    </location>
</feature>
<protein>
    <recommendedName>
        <fullName evidence="4">acyl-CoA oxidase</fullName>
        <ecNumber evidence="4">1.3.3.6</ecNumber>
    </recommendedName>
</protein>
<comment type="cofactor">
    <cofactor evidence="2">
        <name>FAD</name>
        <dbReference type="ChEBI" id="CHEBI:57692"/>
    </cofactor>
</comment>
<evidence type="ECO:0000259" key="11">
    <source>
        <dbReference type="Pfam" id="PF01756"/>
    </source>
</evidence>
<evidence type="ECO:0000256" key="7">
    <source>
        <dbReference type="ARBA" id="ARBA00022832"/>
    </source>
</evidence>
<dbReference type="OrthoDB" id="538336at2759"/>
<keyword evidence="9" id="KW-0443">Lipid metabolism</keyword>
<dbReference type="Pfam" id="PF02770">
    <property type="entry name" value="Acyl-CoA_dh_M"/>
    <property type="match status" value="1"/>
</dbReference>
<dbReference type="GO" id="GO:0005777">
    <property type="term" value="C:peroxisome"/>
    <property type="evidence" value="ECO:0007669"/>
    <property type="project" value="InterPro"/>
</dbReference>
<keyword evidence="6" id="KW-0274">FAD</keyword>
<dbReference type="EC" id="1.3.3.6" evidence="4"/>
<feature type="region of interest" description="Disordered" evidence="10">
    <location>
        <begin position="124"/>
        <end position="147"/>
    </location>
</feature>
<dbReference type="InterPro" id="IPR006091">
    <property type="entry name" value="Acyl-CoA_Oxase/DH_mid-dom"/>
</dbReference>
<evidence type="ECO:0000259" key="13">
    <source>
        <dbReference type="Pfam" id="PF22924"/>
    </source>
</evidence>
<evidence type="ECO:0000256" key="6">
    <source>
        <dbReference type="ARBA" id="ARBA00022827"/>
    </source>
</evidence>
<dbReference type="SUPFAM" id="SSF56645">
    <property type="entry name" value="Acyl-CoA dehydrogenase NM domain-like"/>
    <property type="match status" value="1"/>
</dbReference>
<dbReference type="Gene3D" id="1.20.140.10">
    <property type="entry name" value="Butyryl-CoA Dehydrogenase, subunit A, domain 3"/>
    <property type="match status" value="2"/>
</dbReference>
<feature type="domain" description="Acyl-CoA oxidase C-terminal" evidence="11">
    <location>
        <begin position="832"/>
        <end position="992"/>
    </location>
</feature>
<evidence type="ECO:0000313" key="15">
    <source>
        <dbReference type="Proteomes" id="UP000660262"/>
    </source>
</evidence>
<keyword evidence="8" id="KW-0560">Oxidoreductase</keyword>
<dbReference type="AlphaFoldDB" id="A0A830HVS0"/>
<feature type="compositionally biased region" description="Low complexity" evidence="10">
    <location>
        <begin position="589"/>
        <end position="621"/>
    </location>
</feature>
<keyword evidence="15" id="KW-1185">Reference proteome</keyword>
<dbReference type="PANTHER" id="PTHR10909:SF378">
    <property type="entry name" value="ACYL-COENZYME A OXIDASE"/>
    <property type="match status" value="1"/>
</dbReference>
<evidence type="ECO:0000313" key="14">
    <source>
        <dbReference type="EMBL" id="GHP11506.1"/>
    </source>
</evidence>
<evidence type="ECO:0000256" key="10">
    <source>
        <dbReference type="SAM" id="MobiDB-lite"/>
    </source>
</evidence>
<dbReference type="GO" id="GO:0071949">
    <property type="term" value="F:FAD binding"/>
    <property type="evidence" value="ECO:0007669"/>
    <property type="project" value="InterPro"/>
</dbReference>
<sequence>MASSSPKMNNPGTPGIPLVMSDSRSSGAGASSSGGSGDSSDQKSASSQASSNTSGSRDPRESSSSSSLPGAAGAAGSPRPPKNNVEVLQQIARNRVNQITNQLTSATATTTTAAAHDQQQVPLPPTQTHHQQTATTNHHHHHISQQQLHLFQPPPTPAVGLRTSMGDVKILAPEKLYELTKTEYRPLVEKGYRIVRKFPWVVSASAGTTSKAQRARVREALRLVIREGFRPMALLTNDPRRYFALAEMSGMVDLALTVKMGVQFSLYGAALYYLGTERHRREFFPSVGTIATPGCFAMTELGHGSNVAALATEATYDAQTDEFDIHTPNESAIKWWIGGAAEDAILAVVFARLLLPAKRTAQQPNSYEDMGVHAFVVPLRDAVTREVLPNVEIRDCGYKCGLNGVDNGAIRFTHARIPRWHLLDRFAQLDRSGVYTCNLSRSERFNATLGALVGGRIGVLSASIGVIKGASTIAVRYAAARVQFGPPNGAASSVSHPNSTGSAPETVSPAAEAPSSSHPSPSSSSSSASSSPSTSSSDSSNSSSSSPSEIAILDYASHQQKLMPMVALAYAATAARDHLAERYSRMRSSESSGSAGASSSTGGGSPWTQTSTASTTTTPWSWLERRSKAQFARYYTPSSSGVSGVLDDDNERYMPRFDKATSPCSATSGSSSPSSSSSDPTEMGDEAAAAAGGGVRASASPSRDHEHFKQESNTTQALAAALKAYVTSETQQALQTARECCGGHGYAAVSRLGQLREDHDVFTTFEGDNTVLRQQAALHLLRVYEQNLENHGFLSGAAARVRDAVEYGFMPSNPVDASITEASRLRHPRFVSHCLRWRVLRLTRSLARRFNAKRAELLAERPEMRSGHASFEAWAALVPHACELSDAYAESFCYHAFVDMCAWVKGRDAACGAAFRLLADLYGLQCLLKHMETYRNSEKFSPAKARAIRRTRDALCADSRLLATALVDAFGIPDDVLASPIGLKGGDGLAAYLHSAGFELDPVVPSAAGKL</sequence>
<evidence type="ECO:0000256" key="9">
    <source>
        <dbReference type="ARBA" id="ARBA00023098"/>
    </source>
</evidence>
<feature type="compositionally biased region" description="Low complexity" evidence="10">
    <location>
        <begin position="21"/>
        <end position="31"/>
    </location>
</feature>
<gene>
    <name evidence="14" type="ORF">PPROV_001023400</name>
</gene>
<feature type="compositionally biased region" description="Polar residues" evidence="10">
    <location>
        <begin position="490"/>
        <end position="501"/>
    </location>
</feature>
<dbReference type="Pfam" id="PF01756">
    <property type="entry name" value="ACOX"/>
    <property type="match status" value="1"/>
</dbReference>
<reference evidence="14" key="1">
    <citation type="submission" date="2020-10" db="EMBL/GenBank/DDBJ databases">
        <title>Unveiling of a novel bifunctional photoreceptor, Dualchrome1, isolated from a cosmopolitan green alga.</title>
        <authorList>
            <person name="Suzuki S."/>
            <person name="Kawachi M."/>
        </authorList>
    </citation>
    <scope>NUCLEOTIDE SEQUENCE</scope>
    <source>
        <strain evidence="14">NIES 2893</strain>
    </source>
</reference>
<name>A0A830HVS0_9CHLO</name>
<evidence type="ECO:0000256" key="1">
    <source>
        <dbReference type="ARBA" id="ARBA00001201"/>
    </source>
</evidence>
<dbReference type="GO" id="GO:0003997">
    <property type="term" value="F:acyl-CoA oxidase activity"/>
    <property type="evidence" value="ECO:0007669"/>
    <property type="project" value="UniProtKB-EC"/>
</dbReference>
<evidence type="ECO:0000256" key="3">
    <source>
        <dbReference type="ARBA" id="ARBA00006288"/>
    </source>
</evidence>
<dbReference type="InterPro" id="IPR002655">
    <property type="entry name" value="Acyl-CoA_oxidase_C"/>
</dbReference>
<feature type="domain" description="Acyl-CoA oxidase C-alpha1" evidence="13">
    <location>
        <begin position="544"/>
        <end position="592"/>
    </location>
</feature>
<dbReference type="InterPro" id="IPR046373">
    <property type="entry name" value="Acyl-CoA_Oxase/DH_mid-dom_sf"/>
</dbReference>
<feature type="domain" description="Acyl-CoA oxidase/dehydrogenase middle" evidence="12">
    <location>
        <begin position="295"/>
        <end position="413"/>
    </location>
</feature>
<feature type="region of interest" description="Disordered" evidence="10">
    <location>
        <begin position="489"/>
        <end position="547"/>
    </location>
</feature>
<dbReference type="InterPro" id="IPR055060">
    <property type="entry name" value="ACOX_C_alpha1"/>
</dbReference>
<accession>A0A830HVS0</accession>
<feature type="compositionally biased region" description="Low complexity" evidence="10">
    <location>
        <begin position="502"/>
        <end position="547"/>
    </location>
</feature>
<dbReference type="EMBL" id="BNJQ01000035">
    <property type="protein sequence ID" value="GHP11506.1"/>
    <property type="molecule type" value="Genomic_DNA"/>
</dbReference>
<dbReference type="InterPro" id="IPR009100">
    <property type="entry name" value="AcylCoA_DH/oxidase_NM_dom_sf"/>
</dbReference>
<comment type="similarity">
    <text evidence="3">Belongs to the acyl-CoA oxidase family.</text>
</comment>
<evidence type="ECO:0000259" key="12">
    <source>
        <dbReference type="Pfam" id="PF02770"/>
    </source>
</evidence>
<feature type="region of interest" description="Disordered" evidence="10">
    <location>
        <begin position="583"/>
        <end position="621"/>
    </location>
</feature>
<feature type="compositionally biased region" description="Polar residues" evidence="10">
    <location>
        <begin position="1"/>
        <end position="12"/>
    </location>
</feature>
<dbReference type="FunFam" id="2.40.110.10:FF:000005">
    <property type="entry name" value="Acyl-coenzyme A oxidase"/>
    <property type="match status" value="1"/>
</dbReference>
<dbReference type="Pfam" id="PF22924">
    <property type="entry name" value="ACOX_C_alpha1"/>
    <property type="match status" value="2"/>
</dbReference>
<feature type="region of interest" description="Disordered" evidence="10">
    <location>
        <begin position="637"/>
        <end position="713"/>
    </location>
</feature>